<dbReference type="RefSeq" id="WP_176634069.1">
    <property type="nucleotide sequence ID" value="NZ_JAAMFM010000005.1"/>
</dbReference>
<accession>A0A7Y7IG15</accession>
<evidence type="ECO:0000259" key="2">
    <source>
        <dbReference type="Pfam" id="PF03099"/>
    </source>
</evidence>
<dbReference type="CDD" id="cd16442">
    <property type="entry name" value="BPL"/>
    <property type="match status" value="1"/>
</dbReference>
<proteinExistence type="predicted"/>
<gene>
    <name evidence="3" type="ORF">G6034_05310</name>
</gene>
<keyword evidence="1 3" id="KW-0436">Ligase</keyword>
<dbReference type="Gene3D" id="2.30.30.100">
    <property type="match status" value="1"/>
</dbReference>
<dbReference type="InterPro" id="IPR004143">
    <property type="entry name" value="BPL_LPL_catalytic"/>
</dbReference>
<dbReference type="PANTHER" id="PTHR12835">
    <property type="entry name" value="BIOTIN PROTEIN LIGASE"/>
    <property type="match status" value="1"/>
</dbReference>
<dbReference type="GO" id="GO:0005737">
    <property type="term" value="C:cytoplasm"/>
    <property type="evidence" value="ECO:0007669"/>
    <property type="project" value="TreeGrafter"/>
</dbReference>
<dbReference type="Proteomes" id="UP000543556">
    <property type="component" value="Unassembled WGS sequence"/>
</dbReference>
<reference evidence="3 4" key="1">
    <citation type="submission" date="2020-02" db="EMBL/GenBank/DDBJ databases">
        <title>Genome sequence of strain AETb3-4.</title>
        <authorList>
            <person name="Gao J."/>
            <person name="Zhang X."/>
        </authorList>
    </citation>
    <scope>NUCLEOTIDE SEQUENCE [LARGE SCALE GENOMIC DNA]</scope>
    <source>
        <strain evidence="3 4">AETb3-4</strain>
    </source>
</reference>
<feature type="domain" description="BPL/LPL catalytic" evidence="2">
    <location>
        <begin position="50"/>
        <end position="150"/>
    </location>
</feature>
<dbReference type="InterPro" id="IPR004408">
    <property type="entry name" value="Biotin_CoA_COase_ligase"/>
</dbReference>
<name>A0A7Y7IG15_9MICC</name>
<dbReference type="InterPro" id="IPR045864">
    <property type="entry name" value="aa-tRNA-synth_II/BPL/LPL"/>
</dbReference>
<dbReference type="Gene3D" id="3.30.930.10">
    <property type="entry name" value="Bira Bifunctional Protein, Domain 2"/>
    <property type="match status" value="1"/>
</dbReference>
<evidence type="ECO:0000313" key="4">
    <source>
        <dbReference type="Proteomes" id="UP000543556"/>
    </source>
</evidence>
<evidence type="ECO:0000313" key="3">
    <source>
        <dbReference type="EMBL" id="NVM94335.1"/>
    </source>
</evidence>
<sequence length="324" mass="32802">MSRTLPTLDERALTAALVRPRGPFRRVDVVAETGSTNADLAAGAARDPRAWPDLSVLVANSQVAGKGRLDRVWEVPAGAAMISSVLFRPTDASAHPGAPAFAPAGHAWLSVVAGIALCQAVAAETGAEPVLKWPNDVLLHGRKLAGILAQLVAPSAPAPGAAVSGAAARGATGTPAHDGGRPDPAVVVGMGVNISQQRAELPVDRATSLELETGAAADRNTLLPAYLCRLAALYRDFVAVGGDALQPLAGGGSVHALASGLMSTLGTEVRAELPGGTMLFGTAVRLGPEGDLELRDAGGTVHTVRAGDVVHLRRAGHGGGVDYA</sequence>
<keyword evidence="4" id="KW-1185">Reference proteome</keyword>
<dbReference type="EMBL" id="JAAMFM010000005">
    <property type="protein sequence ID" value="NVM94335.1"/>
    <property type="molecule type" value="Genomic_DNA"/>
</dbReference>
<dbReference type="GO" id="GO:0004077">
    <property type="term" value="F:biotin--[biotin carboxyl-carrier protein] ligase activity"/>
    <property type="evidence" value="ECO:0007669"/>
    <property type="project" value="InterPro"/>
</dbReference>
<organism evidence="3 4">
    <name type="scientific">Arthrobacter wenxiniae</name>
    <dbReference type="NCBI Taxonomy" id="2713570"/>
    <lineage>
        <taxon>Bacteria</taxon>
        <taxon>Bacillati</taxon>
        <taxon>Actinomycetota</taxon>
        <taxon>Actinomycetes</taxon>
        <taxon>Micrococcales</taxon>
        <taxon>Micrococcaceae</taxon>
        <taxon>Arthrobacter</taxon>
    </lineage>
</organism>
<dbReference type="AlphaFoldDB" id="A0A7Y7IG15"/>
<dbReference type="PANTHER" id="PTHR12835:SF5">
    <property type="entry name" value="BIOTIN--PROTEIN LIGASE"/>
    <property type="match status" value="1"/>
</dbReference>
<dbReference type="SUPFAM" id="SSF55681">
    <property type="entry name" value="Class II aaRS and biotin synthetases"/>
    <property type="match status" value="1"/>
</dbReference>
<comment type="caution">
    <text evidence="3">The sequence shown here is derived from an EMBL/GenBank/DDBJ whole genome shotgun (WGS) entry which is preliminary data.</text>
</comment>
<protein>
    <submittedName>
        <fullName evidence="3">Biotin--[acetyl-CoA-carboxylase] ligase</fullName>
    </submittedName>
</protein>
<evidence type="ECO:0000256" key="1">
    <source>
        <dbReference type="ARBA" id="ARBA00022598"/>
    </source>
</evidence>
<dbReference type="Pfam" id="PF03099">
    <property type="entry name" value="BPL_LplA_LipB"/>
    <property type="match status" value="1"/>
</dbReference>